<evidence type="ECO:0000313" key="3">
    <source>
        <dbReference type="EMBL" id="TXG67407.1"/>
    </source>
</evidence>
<dbReference type="PANTHER" id="PTHR46241">
    <property type="entry name" value="ARMADILLO REPEAT-CONTAINING PROTEIN 4 ARMC4"/>
    <property type="match status" value="1"/>
</dbReference>
<dbReference type="Proteomes" id="UP000323000">
    <property type="component" value="Chromosome 3"/>
</dbReference>
<dbReference type="EMBL" id="VAHF01000003">
    <property type="protein sequence ID" value="TXG67407.1"/>
    <property type="molecule type" value="Genomic_DNA"/>
</dbReference>
<accession>A0A5C7IDN7</accession>
<gene>
    <name evidence="3" type="ORF">EZV62_008682</name>
</gene>
<dbReference type="Pfam" id="PF00514">
    <property type="entry name" value="Arm"/>
    <property type="match status" value="1"/>
</dbReference>
<evidence type="ECO:0000256" key="1">
    <source>
        <dbReference type="ARBA" id="ARBA00022737"/>
    </source>
</evidence>
<evidence type="ECO:0000256" key="2">
    <source>
        <dbReference type="PROSITE-ProRule" id="PRU00259"/>
    </source>
</evidence>
<dbReference type="OrthoDB" id="409644at2759"/>
<keyword evidence="1" id="KW-0677">Repeat</keyword>
<dbReference type="InterPro" id="IPR000225">
    <property type="entry name" value="Armadillo"/>
</dbReference>
<protein>
    <recommendedName>
        <fullName evidence="5">Armadillo repeat-containing domain-containing protein</fullName>
    </recommendedName>
</protein>
<comment type="caution">
    <text evidence="3">The sequence shown here is derived from an EMBL/GenBank/DDBJ whole genome shotgun (WGS) entry which is preliminary data.</text>
</comment>
<reference evidence="4" key="1">
    <citation type="journal article" date="2019" name="Gigascience">
        <title>De novo genome assembly of the endangered Acer yangbiense, a plant species with extremely small populations endemic to Yunnan Province, China.</title>
        <authorList>
            <person name="Yang J."/>
            <person name="Wariss H.M."/>
            <person name="Tao L."/>
            <person name="Zhang R."/>
            <person name="Yun Q."/>
            <person name="Hollingsworth P."/>
            <person name="Dao Z."/>
            <person name="Luo G."/>
            <person name="Guo H."/>
            <person name="Ma Y."/>
            <person name="Sun W."/>
        </authorList>
    </citation>
    <scope>NUCLEOTIDE SEQUENCE [LARGE SCALE GENOMIC DNA]</scope>
    <source>
        <strain evidence="4">cv. Malutang</strain>
    </source>
</reference>
<dbReference type="InterPro" id="IPR016024">
    <property type="entry name" value="ARM-type_fold"/>
</dbReference>
<feature type="repeat" description="ARM" evidence="2">
    <location>
        <begin position="354"/>
        <end position="396"/>
    </location>
</feature>
<dbReference type="SUPFAM" id="SSF48371">
    <property type="entry name" value="ARM repeat"/>
    <property type="match status" value="1"/>
</dbReference>
<evidence type="ECO:0000313" key="4">
    <source>
        <dbReference type="Proteomes" id="UP000323000"/>
    </source>
</evidence>
<keyword evidence="4" id="KW-1185">Reference proteome</keyword>
<dbReference type="InterPro" id="IPR011989">
    <property type="entry name" value="ARM-like"/>
</dbReference>
<sequence>MGSSSPQILLRKTTSENMNPNWEQVLDQFDQVMASGIDEALQVDAMKKLAYLCNCVPEEILNRTIPILANVLDDNDSSNGLSWSVRQAAACCLRRISCHGDGRLATEIGQSGAIHSLLRLLPESDHDFQRVLVRCLWCAVTFGSENRVIVATNGGLEIVVAMLNSCDEDTRKYLLEILSALTLMREGRRVLSSLGGLRFLVEAARFGSMVSRERACQAIGLLGVRKRARHRLVELGVIPVLVELFRVGDSTTKLVVGNSLGVISAHVDYIRLVSEAGAIPLYAELLQGPDFIGKEIAEDVFCILAVAEENAISIAEHLVGILREGDDESKAVAADVFCGLSDYKHSIPVVRSSGAIPILVNLLRDGNVEVRERVSGAIAKLSYDEEDRVALADAGAVPLMIEVLHDESEELRDTATEALINFYEDPSLQERISAAIDDLSLQRMEMIRLHASNEQMVRSLRRMFIEQLTWDPDLV</sequence>
<dbReference type="SMART" id="SM00185">
    <property type="entry name" value="ARM"/>
    <property type="match status" value="7"/>
</dbReference>
<organism evidence="3 4">
    <name type="scientific">Acer yangbiense</name>
    <dbReference type="NCBI Taxonomy" id="1000413"/>
    <lineage>
        <taxon>Eukaryota</taxon>
        <taxon>Viridiplantae</taxon>
        <taxon>Streptophyta</taxon>
        <taxon>Embryophyta</taxon>
        <taxon>Tracheophyta</taxon>
        <taxon>Spermatophyta</taxon>
        <taxon>Magnoliopsida</taxon>
        <taxon>eudicotyledons</taxon>
        <taxon>Gunneridae</taxon>
        <taxon>Pentapetalae</taxon>
        <taxon>rosids</taxon>
        <taxon>malvids</taxon>
        <taxon>Sapindales</taxon>
        <taxon>Sapindaceae</taxon>
        <taxon>Hippocastanoideae</taxon>
        <taxon>Acereae</taxon>
        <taxon>Acer</taxon>
    </lineage>
</organism>
<dbReference type="PANTHER" id="PTHR46241:SF1">
    <property type="entry name" value="OUTER DYNEIN ARM-DOCKING COMPLEX SUBUNIT 2"/>
    <property type="match status" value="1"/>
</dbReference>
<evidence type="ECO:0008006" key="5">
    <source>
        <dbReference type="Google" id="ProtNLM"/>
    </source>
</evidence>
<dbReference type="Gene3D" id="1.25.10.10">
    <property type="entry name" value="Leucine-rich Repeat Variant"/>
    <property type="match status" value="2"/>
</dbReference>
<dbReference type="PROSITE" id="PS50176">
    <property type="entry name" value="ARM_REPEAT"/>
    <property type="match status" value="1"/>
</dbReference>
<name>A0A5C7IDN7_9ROSI</name>
<proteinExistence type="predicted"/>
<dbReference type="AlphaFoldDB" id="A0A5C7IDN7"/>